<dbReference type="Proteomes" id="UP000799757">
    <property type="component" value="Unassembled WGS sequence"/>
</dbReference>
<sequence>MTTDTPPDTHHLSTSQAPAATPMATETLSPLEQEILDEYARLLDNLNNVRPRASPPNSHPPPQKAQS</sequence>
<keyword evidence="3" id="KW-1185">Reference proteome</keyword>
<gene>
    <name evidence="2" type="ORF">K505DRAFT_321962</name>
</gene>
<feature type="region of interest" description="Disordered" evidence="1">
    <location>
        <begin position="46"/>
        <end position="67"/>
    </location>
</feature>
<dbReference type="Pfam" id="PF08656">
    <property type="entry name" value="DASH_Dad3"/>
    <property type="match status" value="1"/>
</dbReference>
<protein>
    <submittedName>
        <fullName evidence="2">Uncharacterized protein</fullName>
    </submittedName>
</protein>
<name>A0A6A6XPP4_9PLEO</name>
<dbReference type="AlphaFoldDB" id="A0A6A6XPP4"/>
<feature type="compositionally biased region" description="Pro residues" evidence="1">
    <location>
        <begin position="53"/>
        <end position="67"/>
    </location>
</feature>
<dbReference type="OrthoDB" id="2443965at2759"/>
<evidence type="ECO:0000256" key="1">
    <source>
        <dbReference type="SAM" id="MobiDB-lite"/>
    </source>
</evidence>
<dbReference type="GO" id="GO:0042729">
    <property type="term" value="C:DASH complex"/>
    <property type="evidence" value="ECO:0007669"/>
    <property type="project" value="InterPro"/>
</dbReference>
<dbReference type="InterPro" id="IPR013965">
    <property type="entry name" value="DASH_Dad3"/>
</dbReference>
<dbReference type="GO" id="GO:0072686">
    <property type="term" value="C:mitotic spindle"/>
    <property type="evidence" value="ECO:0007669"/>
    <property type="project" value="InterPro"/>
</dbReference>
<dbReference type="GO" id="GO:0008608">
    <property type="term" value="P:attachment of spindle microtubules to kinetochore"/>
    <property type="evidence" value="ECO:0007669"/>
    <property type="project" value="InterPro"/>
</dbReference>
<evidence type="ECO:0000313" key="3">
    <source>
        <dbReference type="Proteomes" id="UP000799757"/>
    </source>
</evidence>
<accession>A0A6A6XPP4</accession>
<reference evidence="2" key="1">
    <citation type="journal article" date="2020" name="Stud. Mycol.">
        <title>101 Dothideomycetes genomes: a test case for predicting lifestyles and emergence of pathogens.</title>
        <authorList>
            <person name="Haridas S."/>
            <person name="Albert R."/>
            <person name="Binder M."/>
            <person name="Bloem J."/>
            <person name="Labutti K."/>
            <person name="Salamov A."/>
            <person name="Andreopoulos B."/>
            <person name="Baker S."/>
            <person name="Barry K."/>
            <person name="Bills G."/>
            <person name="Bluhm B."/>
            <person name="Cannon C."/>
            <person name="Castanera R."/>
            <person name="Culley D."/>
            <person name="Daum C."/>
            <person name="Ezra D."/>
            <person name="Gonzalez J."/>
            <person name="Henrissat B."/>
            <person name="Kuo A."/>
            <person name="Liang C."/>
            <person name="Lipzen A."/>
            <person name="Lutzoni F."/>
            <person name="Magnuson J."/>
            <person name="Mondo S."/>
            <person name="Nolan M."/>
            <person name="Ohm R."/>
            <person name="Pangilinan J."/>
            <person name="Park H.-J."/>
            <person name="Ramirez L."/>
            <person name="Alfaro M."/>
            <person name="Sun H."/>
            <person name="Tritt A."/>
            <person name="Yoshinaga Y."/>
            <person name="Zwiers L.-H."/>
            <person name="Turgeon B."/>
            <person name="Goodwin S."/>
            <person name="Spatafora J."/>
            <person name="Crous P."/>
            <person name="Grigoriev I."/>
        </authorList>
    </citation>
    <scope>NUCLEOTIDE SEQUENCE</scope>
    <source>
        <strain evidence="2">CBS 109.77</strain>
    </source>
</reference>
<organism evidence="2 3">
    <name type="scientific">Melanomma pulvis-pyrius CBS 109.77</name>
    <dbReference type="NCBI Taxonomy" id="1314802"/>
    <lineage>
        <taxon>Eukaryota</taxon>
        <taxon>Fungi</taxon>
        <taxon>Dikarya</taxon>
        <taxon>Ascomycota</taxon>
        <taxon>Pezizomycotina</taxon>
        <taxon>Dothideomycetes</taxon>
        <taxon>Pleosporomycetidae</taxon>
        <taxon>Pleosporales</taxon>
        <taxon>Melanommataceae</taxon>
        <taxon>Melanomma</taxon>
    </lineage>
</organism>
<feature type="region of interest" description="Disordered" evidence="1">
    <location>
        <begin position="1"/>
        <end position="25"/>
    </location>
</feature>
<evidence type="ECO:0000313" key="2">
    <source>
        <dbReference type="EMBL" id="KAF2798342.1"/>
    </source>
</evidence>
<proteinExistence type="predicted"/>
<dbReference type="EMBL" id="MU001786">
    <property type="protein sequence ID" value="KAF2798342.1"/>
    <property type="molecule type" value="Genomic_DNA"/>
</dbReference>